<name>E1SQN9_FERBD</name>
<organism evidence="3 4">
    <name type="scientific">Ferrimonas balearica (strain DSM 9799 / CCM 4581 / KCTC 23876 / PAT)</name>
    <dbReference type="NCBI Taxonomy" id="550540"/>
    <lineage>
        <taxon>Bacteria</taxon>
        <taxon>Pseudomonadati</taxon>
        <taxon>Pseudomonadota</taxon>
        <taxon>Gammaproteobacteria</taxon>
        <taxon>Alteromonadales</taxon>
        <taxon>Ferrimonadaceae</taxon>
        <taxon>Ferrimonas</taxon>
    </lineage>
</organism>
<dbReference type="EMBL" id="CP002209">
    <property type="protein sequence ID" value="ADN75837.1"/>
    <property type="molecule type" value="Genomic_DNA"/>
</dbReference>
<feature type="coiled-coil region" evidence="1">
    <location>
        <begin position="599"/>
        <end position="701"/>
    </location>
</feature>
<keyword evidence="4" id="KW-1185">Reference proteome</keyword>
<dbReference type="eggNOG" id="COG1196">
    <property type="taxonomic scope" value="Bacteria"/>
</dbReference>
<dbReference type="GeneID" id="67181842"/>
<evidence type="ECO:0000313" key="4">
    <source>
        <dbReference type="Proteomes" id="UP000006683"/>
    </source>
</evidence>
<feature type="compositionally biased region" description="Basic and acidic residues" evidence="2">
    <location>
        <begin position="498"/>
        <end position="510"/>
    </location>
</feature>
<dbReference type="AlphaFoldDB" id="E1SQN9"/>
<evidence type="ECO:0000256" key="2">
    <source>
        <dbReference type="SAM" id="MobiDB-lite"/>
    </source>
</evidence>
<gene>
    <name evidence="3" type="ordered locus">Fbal_1633</name>
</gene>
<dbReference type="OrthoDB" id="9810371at2"/>
<proteinExistence type="predicted"/>
<dbReference type="Proteomes" id="UP000006683">
    <property type="component" value="Chromosome"/>
</dbReference>
<protein>
    <recommendedName>
        <fullName evidence="5">ATP-binding protein</fullName>
    </recommendedName>
</protein>
<feature type="region of interest" description="Disordered" evidence="2">
    <location>
        <begin position="489"/>
        <end position="510"/>
    </location>
</feature>
<keyword evidence="1" id="KW-0175">Coiled coil</keyword>
<dbReference type="InterPro" id="IPR021979">
    <property type="entry name" value="DUF3584"/>
</dbReference>
<dbReference type="RefSeq" id="WP_013345143.1">
    <property type="nucleotide sequence ID" value="NC_014541.1"/>
</dbReference>
<feature type="coiled-coil region" evidence="1">
    <location>
        <begin position="820"/>
        <end position="879"/>
    </location>
</feature>
<sequence length="1230" mass="141248">MSTLKRIILIATHLPGEVELKLDGHTNICGTNASGKTTLQRLVPVFYGEYPSRVVPATRDSFERWYLPTDASYIIYEYERPDGALAQAVLSSAGDGKGVQYRFVDKGFDMADYIKSRQDDKVVCHTSGEMRKVFRDQGVAISNQISSVKDYRAIIQNDRGLMNAASNSRELRDCAARFALCEANASLRHMEKLVRAVHSKEGKMETIRQMVAAILEEDGVETPQTRLNANRVDEWIRESQLVQHFEQTRPQFAKLEQRYDAFLMCEQELAGLKAGFGSDKILLEEAIERHQRERRECLAQLEEAIREFEAQSSELKDRRADARSDANSYEQRLEQIENEHQHWLELDIESAARDLERLGQWRADLQDLRERHTLLTEKHSDIEATYTQHRGQIEVRNNAAIESLRERQDQARSQQADLQRQQQNEIRALEDGFRSQSQAAEQRHQAELKTLELEQQRLQLVCDSASYSSDERRQLDVLEARIDEAYQQQQSAEQALEQQRDGEQRQRQIRQDLQAQLSQQRQRMAQCQADYDAIDALRFPKDHSLLKFLRQEKPEWIDTIGKVIRPELLKRGDLKPAIGSGDSLFGVALELGNLDTPEYAQNEQQLEQRAEQARQALEQCRNEQAQLEARIEAQQAELQSANEAVIRAQTQYQSAKSQHARLLDEKKQLSQTLRSAVAERKQQSEKQLKSVQAELKKLVSEYQGFVEDLKAQQMEARMDKEAFWQERLGGIDEQLTQLSGELANRRAQKNEELAECERWYQAELKERGVDDSQILALKEQIHAIDQKIGRTESMRDKVADYQIWFKGPFSLEQPQLQDKLSVAQREILELDQVLAKLQREHKTLNDELKTSQKAAEQALTHANEQLEQLKQLLAALNKLSLPAQVKAEEYAAAPLDERLRETQEKLQARDQHLSVIKQQVEHFDSLIGQKAGPELAANWEQWRSDCLSSTDNDLGVAKLDHMKLVPHLQYMMNHLLPSRMEVLRTTGQTFGKELETYYHVLADIDKRIGTQSARITREVGEELFLDGVSGSEVKIRSRISELEFWDELTAFIQSHEQWQKQGFAGLPGEEYAQRLRRALEVIGRAALSGSIAKLLEIELRLREGNSDLVIRTDRQLNESSSHGMAYLILCKFLLAFTRLLRGNAGTVIHWPIDELGTLHHGNVKKIFDACENNRIAVLGAFPNPESEVLTLFQNRYIINKTTRQLQVVQPKVSPIAERLKARAMQEELTA</sequence>
<accession>E1SQN9</accession>
<evidence type="ECO:0008006" key="5">
    <source>
        <dbReference type="Google" id="ProtNLM"/>
    </source>
</evidence>
<dbReference type="STRING" id="550540.Fbal_1633"/>
<evidence type="ECO:0000256" key="1">
    <source>
        <dbReference type="SAM" id="Coils"/>
    </source>
</evidence>
<dbReference type="Pfam" id="PF12128">
    <property type="entry name" value="DUF3584"/>
    <property type="match status" value="1"/>
</dbReference>
<evidence type="ECO:0000313" key="3">
    <source>
        <dbReference type="EMBL" id="ADN75837.1"/>
    </source>
</evidence>
<dbReference type="KEGG" id="fbl:Fbal_1633"/>
<reference evidence="3 4" key="1">
    <citation type="journal article" date="2010" name="Stand. Genomic Sci.">
        <title>Complete genome sequence of Ferrimonas balearica type strain (PAT).</title>
        <authorList>
            <person name="Nolan M."/>
            <person name="Sikorski J."/>
            <person name="Davenport K."/>
            <person name="Lucas S."/>
            <person name="Glavina Del Rio T."/>
            <person name="Tice H."/>
            <person name="Cheng J."/>
            <person name="Goodwin L."/>
            <person name="Pitluck S."/>
            <person name="Liolios K."/>
            <person name="Ivanova N."/>
            <person name="Mavromatis K."/>
            <person name="Ovchinnikova G."/>
            <person name="Pati A."/>
            <person name="Chen A."/>
            <person name="Palaniappan K."/>
            <person name="Land M."/>
            <person name="Hauser L."/>
            <person name="Chang Y."/>
            <person name="Jeffries C."/>
            <person name="Tapia R."/>
            <person name="Brettin T."/>
            <person name="Detter J."/>
            <person name="Han C."/>
            <person name="Yasawong M."/>
            <person name="Rohde M."/>
            <person name="Tindall B."/>
            <person name="Goker M."/>
            <person name="Woyke T."/>
            <person name="Bristow J."/>
            <person name="Eisen J."/>
            <person name="Markowitz V."/>
            <person name="Hugenholtz P."/>
            <person name="Kyrpides N."/>
            <person name="Klenk H."/>
            <person name="Lapidus A."/>
        </authorList>
    </citation>
    <scope>NUCLEOTIDE SEQUENCE [LARGE SCALE GENOMIC DNA]</scope>
    <source>
        <strain evidence="4">DSM 9799 / CCM 4581 / KCTC 23876 / PAT</strain>
    </source>
</reference>
<dbReference type="HOGENOM" id="CLU_007224_0_0_6"/>